<dbReference type="GO" id="GO:0003676">
    <property type="term" value="F:nucleic acid binding"/>
    <property type="evidence" value="ECO:0007669"/>
    <property type="project" value="InterPro"/>
</dbReference>
<dbReference type="Pfam" id="PF01336">
    <property type="entry name" value="tRNA_anti-codon"/>
    <property type="match status" value="1"/>
</dbReference>
<dbReference type="CDD" id="cd04485">
    <property type="entry name" value="DnaE_OBF"/>
    <property type="match status" value="1"/>
</dbReference>
<evidence type="ECO:0000256" key="7">
    <source>
        <dbReference type="ARBA" id="ARBA00022705"/>
    </source>
</evidence>
<dbReference type="GO" id="GO:0005737">
    <property type="term" value="C:cytoplasm"/>
    <property type="evidence" value="ECO:0007669"/>
    <property type="project" value="UniProtKB-SubCell"/>
</dbReference>
<dbReference type="SUPFAM" id="SSF89550">
    <property type="entry name" value="PHP domain-like"/>
    <property type="match status" value="1"/>
</dbReference>
<evidence type="ECO:0000256" key="6">
    <source>
        <dbReference type="ARBA" id="ARBA00022695"/>
    </source>
</evidence>
<dbReference type="NCBIfam" id="TIGR00594">
    <property type="entry name" value="polc"/>
    <property type="match status" value="1"/>
</dbReference>
<dbReference type="Gene3D" id="3.20.20.140">
    <property type="entry name" value="Metal-dependent hydrolases"/>
    <property type="match status" value="1"/>
</dbReference>
<organism evidence="12 13">
    <name type="scientific">Orenia metallireducens</name>
    <dbReference type="NCBI Taxonomy" id="1413210"/>
    <lineage>
        <taxon>Bacteria</taxon>
        <taxon>Bacillati</taxon>
        <taxon>Bacillota</taxon>
        <taxon>Clostridia</taxon>
        <taxon>Halanaerobiales</taxon>
        <taxon>Halobacteroidaceae</taxon>
        <taxon>Orenia</taxon>
    </lineage>
</organism>
<dbReference type="Pfam" id="PF07733">
    <property type="entry name" value="DNA_pol3_alpha"/>
    <property type="match status" value="1"/>
</dbReference>
<dbReference type="Pfam" id="PF02811">
    <property type="entry name" value="PHP"/>
    <property type="match status" value="1"/>
</dbReference>
<keyword evidence="8" id="KW-0239">DNA-directed DNA polymerase</keyword>
<dbReference type="OrthoDB" id="9803237at2"/>
<proteinExistence type="inferred from homology"/>
<protein>
    <recommendedName>
        <fullName evidence="4">DNA polymerase III subunit alpha</fullName>
        <ecNumber evidence="3">2.7.7.7</ecNumber>
    </recommendedName>
</protein>
<dbReference type="SUPFAM" id="SSF160975">
    <property type="entry name" value="AF1531-like"/>
    <property type="match status" value="1"/>
</dbReference>
<dbReference type="Proteomes" id="UP000093514">
    <property type="component" value="Unassembled WGS sequence"/>
</dbReference>
<dbReference type="Pfam" id="PF14579">
    <property type="entry name" value="HHH_6"/>
    <property type="match status" value="1"/>
</dbReference>
<accession>A0A1C0A5E7</accession>
<dbReference type="InterPro" id="IPR004013">
    <property type="entry name" value="PHP_dom"/>
</dbReference>
<reference evidence="12 13" key="2">
    <citation type="submission" date="2016-08" db="EMBL/GenBank/DDBJ databases">
        <title>Orenia metallireducens sp. nov. strain Z6, a Novel Metal-reducing Firmicute from the Deep Subsurface.</title>
        <authorList>
            <person name="Maxim B.I."/>
            <person name="Kenneth K."/>
            <person name="Flynn T.M."/>
            <person name="Oloughlin E.J."/>
            <person name="Locke R.A."/>
            <person name="Weber J.R."/>
            <person name="Egan S.M."/>
            <person name="Mackie R.I."/>
            <person name="Cann I.K."/>
        </authorList>
    </citation>
    <scope>NUCLEOTIDE SEQUENCE [LARGE SCALE GENOMIC DNA]</scope>
    <source>
        <strain evidence="12 13">Z6</strain>
    </source>
</reference>
<dbReference type="InterPro" id="IPR004365">
    <property type="entry name" value="NA-bd_OB_tRNA"/>
</dbReference>
<dbReference type="InterPro" id="IPR004805">
    <property type="entry name" value="DnaE2/DnaE/PolC"/>
</dbReference>
<evidence type="ECO:0000256" key="8">
    <source>
        <dbReference type="ARBA" id="ARBA00022932"/>
    </source>
</evidence>
<dbReference type="NCBIfam" id="NF004226">
    <property type="entry name" value="PRK05673.1"/>
    <property type="match status" value="1"/>
</dbReference>
<evidence type="ECO:0000256" key="10">
    <source>
        <dbReference type="ARBA" id="ARBA00049244"/>
    </source>
</evidence>
<dbReference type="InterPro" id="IPR040982">
    <property type="entry name" value="DNA_pol3_finger"/>
</dbReference>
<dbReference type="CDD" id="cd12113">
    <property type="entry name" value="PHP_PolIIIA_DnaE3"/>
    <property type="match status" value="1"/>
</dbReference>
<dbReference type="AlphaFoldDB" id="A0A1C0A5E7"/>
<gene>
    <name evidence="12" type="ORF">U472_13360</name>
</gene>
<dbReference type="Gene3D" id="2.40.50.140">
    <property type="entry name" value="Nucleic acid-binding proteins"/>
    <property type="match status" value="1"/>
</dbReference>
<evidence type="ECO:0000313" key="12">
    <source>
        <dbReference type="EMBL" id="OCL25339.1"/>
    </source>
</evidence>
<dbReference type="Gene3D" id="1.10.10.1600">
    <property type="entry name" value="Bacterial DNA polymerase III alpha subunit, thumb domain"/>
    <property type="match status" value="1"/>
</dbReference>
<dbReference type="InterPro" id="IPR012340">
    <property type="entry name" value="NA-bd_OB-fold"/>
</dbReference>
<reference evidence="13" key="1">
    <citation type="submission" date="2016-07" db="EMBL/GenBank/DDBJ databases">
        <authorList>
            <person name="Florea S."/>
            <person name="Webb J.S."/>
            <person name="Jaromczyk J."/>
            <person name="Schardl C.L."/>
        </authorList>
    </citation>
    <scope>NUCLEOTIDE SEQUENCE [LARGE SCALE GENOMIC DNA]</scope>
    <source>
        <strain evidence="13">Z6</strain>
    </source>
</reference>
<name>A0A1C0A5E7_9FIRM</name>
<dbReference type="RefSeq" id="WP_068719251.1">
    <property type="nucleotide sequence ID" value="NZ_LWDV01000010.1"/>
</dbReference>
<dbReference type="InterPro" id="IPR016195">
    <property type="entry name" value="Pol/histidinol_Pase-like"/>
</dbReference>
<keyword evidence="5" id="KW-0808">Transferase</keyword>
<keyword evidence="7" id="KW-0235">DNA replication</keyword>
<evidence type="ECO:0000313" key="13">
    <source>
        <dbReference type="Proteomes" id="UP000093514"/>
    </source>
</evidence>
<keyword evidence="6" id="KW-0548">Nucleotidyltransferase</keyword>
<sequence length="1142" mass="131022">MEQFVHLHLHTEYSLLDGAVRIKDLVRKAKEYNMPAIAMTDHGVMYGAVDFYRQAKKEGIKPIIGCEVYVADNHLKKDVNNRRLAHLVLLAENNQGYQNLLKLVSLSYLQGFYYKPRVDKNLLRDYSEGIICLSSCLAGELATLLRNNQKDRAKEVALQYQRIFGEGNFFLELQDHGLADQHLINKGLVELSQELEISLVATNDVHYLNQEDNKLHDLLLCIQTGKDVDDKNRMKFPNDQFYFKPAEEMLEIFKDYPTAIENTVKIAKRCNVELDFDQILLPHYEVPEGESLESYLRKLAYEGLENKYDEVTAEIEERLEYELDVINEMGYPAYFLIVRDFIKYAKDNEIIVGPGRGSAASSIVSYLLDITEIDPLEYNLLFERFLNPARISMPDIDIDFCYERRDEVIDYVVKKYGQDRVAQIITFGTMAAKGAIRDVSRALGVSYDKGDKVAKAIPNSLGITIDKALNESEELRNLYHKDYQVKEVIDYSKKIEGLTRHASTHAAGVIITKDDITNYTPLYQSKGEVTTQYPMGDLEALGLLKMDFLGLRTLTVINKTLALIKETQGVELELSEIPFDDKRVFKMLSTGDSLGIFQLESDGMRRLIAKLEPEEIEDIIALLALYRPGPLGSGMVDDYIARRHGREEIEYPHEDLREILEPTYGVILYQEQVMQIAQKIAGYSLGEADLLRRAMGKKKPEEMKKHYEIFINGNETVEGAINRGYSQELAEELFELIEYFSGYGFNKAHSTAYAYISYQTAYFKTHYPVEFMAALMSSVIGNSDKIAEYISELEAMGIDILPPDVNYSRIDFTVEGGKIRFGLAGIKNVGSKAIEAIIEAREEKRFEDLKDFCERVNLSRVNHRVIESLIKAGAFDSLDLYRSQLLEILEDVFTQAQQVQKQKSNGQTSFLDIFNEDEFMDDRIDIPKIDEFDSRRLLALEKEMLGFYLTGHPIKDYLPKIKAKRTLDSRKSGKFKEKVILGGLITANREILTRNHKKMSFMTLEDEFGEIEVIVFPNVYENYQEYILEDDVILVEGKLNEEGKIIASRLADIEEDFLQENQNNSTKKEVLHIQLETLEEDILEKLKDILSRHKGDSKVYLHLLIEGKRVIVKLSSVYKAKINQRLEKDLGQLEVRYSIINN</sequence>
<evidence type="ECO:0000259" key="11">
    <source>
        <dbReference type="SMART" id="SM00481"/>
    </source>
</evidence>
<dbReference type="Gene3D" id="1.10.150.870">
    <property type="match status" value="1"/>
</dbReference>
<keyword evidence="13" id="KW-1185">Reference proteome</keyword>
<comment type="caution">
    <text evidence="12">The sequence shown here is derived from an EMBL/GenBank/DDBJ whole genome shotgun (WGS) entry which is preliminary data.</text>
</comment>
<dbReference type="InterPro" id="IPR041931">
    <property type="entry name" value="DNA_pol3_alpha_thumb_dom"/>
</dbReference>
<dbReference type="InterPro" id="IPR003141">
    <property type="entry name" value="Pol/His_phosphatase_N"/>
</dbReference>
<evidence type="ECO:0000256" key="9">
    <source>
        <dbReference type="ARBA" id="ARBA00025611"/>
    </source>
</evidence>
<evidence type="ECO:0000256" key="3">
    <source>
        <dbReference type="ARBA" id="ARBA00012417"/>
    </source>
</evidence>
<comment type="function">
    <text evidence="9">DNA polymerase III is a complex, multichain enzyme responsible for most of the replicative synthesis in bacteria. This DNA polymerase also exhibits 3' to 5' exonuclease activity. The alpha chain is the DNA polymerase.</text>
</comment>
<dbReference type="Pfam" id="PF17657">
    <property type="entry name" value="DNA_pol3_finger"/>
    <property type="match status" value="1"/>
</dbReference>
<feature type="domain" description="Polymerase/histidinol phosphatase N-terminal" evidence="11">
    <location>
        <begin position="5"/>
        <end position="72"/>
    </location>
</feature>
<dbReference type="NCBIfam" id="NF005298">
    <property type="entry name" value="PRK06826.1"/>
    <property type="match status" value="1"/>
</dbReference>
<evidence type="ECO:0000256" key="5">
    <source>
        <dbReference type="ARBA" id="ARBA00022679"/>
    </source>
</evidence>
<dbReference type="InterPro" id="IPR029460">
    <property type="entry name" value="DNAPol_HHH"/>
</dbReference>
<dbReference type="GO" id="GO:0006260">
    <property type="term" value="P:DNA replication"/>
    <property type="evidence" value="ECO:0007669"/>
    <property type="project" value="UniProtKB-KW"/>
</dbReference>
<comment type="similarity">
    <text evidence="2">Belongs to the DNA polymerase type-C family. DnaE subfamily.</text>
</comment>
<dbReference type="InterPro" id="IPR011708">
    <property type="entry name" value="DNA_pol3_alpha_NTPase_dom"/>
</dbReference>
<evidence type="ECO:0000256" key="4">
    <source>
        <dbReference type="ARBA" id="ARBA00019114"/>
    </source>
</evidence>
<dbReference type="PANTHER" id="PTHR32294">
    <property type="entry name" value="DNA POLYMERASE III SUBUNIT ALPHA"/>
    <property type="match status" value="1"/>
</dbReference>
<evidence type="ECO:0000256" key="2">
    <source>
        <dbReference type="ARBA" id="ARBA00009496"/>
    </source>
</evidence>
<dbReference type="GO" id="GO:0003887">
    <property type="term" value="F:DNA-directed DNA polymerase activity"/>
    <property type="evidence" value="ECO:0007669"/>
    <property type="project" value="UniProtKB-KW"/>
</dbReference>
<comment type="catalytic activity">
    <reaction evidence="10">
        <text>DNA(n) + a 2'-deoxyribonucleoside 5'-triphosphate = DNA(n+1) + diphosphate</text>
        <dbReference type="Rhea" id="RHEA:22508"/>
        <dbReference type="Rhea" id="RHEA-COMP:17339"/>
        <dbReference type="Rhea" id="RHEA-COMP:17340"/>
        <dbReference type="ChEBI" id="CHEBI:33019"/>
        <dbReference type="ChEBI" id="CHEBI:61560"/>
        <dbReference type="ChEBI" id="CHEBI:173112"/>
        <dbReference type="EC" id="2.7.7.7"/>
    </reaction>
</comment>
<comment type="subcellular location">
    <subcellularLocation>
        <location evidence="1">Cytoplasm</location>
    </subcellularLocation>
</comment>
<dbReference type="SMART" id="SM00481">
    <property type="entry name" value="POLIIIAc"/>
    <property type="match status" value="1"/>
</dbReference>
<evidence type="ECO:0000256" key="1">
    <source>
        <dbReference type="ARBA" id="ARBA00004496"/>
    </source>
</evidence>
<dbReference type="EMBL" id="LWDV01000010">
    <property type="protein sequence ID" value="OCL25339.1"/>
    <property type="molecule type" value="Genomic_DNA"/>
</dbReference>
<dbReference type="EC" id="2.7.7.7" evidence="3"/>
<dbReference type="GO" id="GO:0008408">
    <property type="term" value="F:3'-5' exonuclease activity"/>
    <property type="evidence" value="ECO:0007669"/>
    <property type="project" value="InterPro"/>
</dbReference>
<dbReference type="PANTHER" id="PTHR32294:SF0">
    <property type="entry name" value="DNA POLYMERASE III SUBUNIT ALPHA"/>
    <property type="match status" value="1"/>
</dbReference>